<dbReference type="Pfam" id="PF03992">
    <property type="entry name" value="ABM"/>
    <property type="match status" value="1"/>
</dbReference>
<evidence type="ECO:0000259" key="1">
    <source>
        <dbReference type="PROSITE" id="PS51725"/>
    </source>
</evidence>
<keyword evidence="2" id="KW-0560">Oxidoreductase</keyword>
<evidence type="ECO:0000313" key="2">
    <source>
        <dbReference type="EMBL" id="MBB5399415.1"/>
    </source>
</evidence>
<accession>A0A7W8L3D5</accession>
<dbReference type="Gene3D" id="3.30.70.100">
    <property type="match status" value="1"/>
</dbReference>
<dbReference type="AlphaFoldDB" id="A0A7W8L3D5"/>
<dbReference type="RefSeq" id="WP_184225683.1">
    <property type="nucleotide sequence ID" value="NZ_JACHDE010000002.1"/>
</dbReference>
<dbReference type="InterPro" id="IPR007138">
    <property type="entry name" value="ABM_dom"/>
</dbReference>
<dbReference type="Proteomes" id="UP000592820">
    <property type="component" value="Unassembled WGS sequence"/>
</dbReference>
<dbReference type="PANTHER" id="PTHR33336">
    <property type="entry name" value="QUINOL MONOOXYGENASE YGIN-RELATED"/>
    <property type="match status" value="1"/>
</dbReference>
<name>A0A7W8L3D5_9BURK</name>
<dbReference type="PANTHER" id="PTHR33336:SF3">
    <property type="entry name" value="ABM DOMAIN-CONTAINING PROTEIN"/>
    <property type="match status" value="1"/>
</dbReference>
<keyword evidence="2" id="KW-0503">Monooxygenase</keyword>
<gene>
    <name evidence="2" type="ORF">HDG41_001454</name>
</gene>
<evidence type="ECO:0000313" key="3">
    <source>
        <dbReference type="Proteomes" id="UP000592820"/>
    </source>
</evidence>
<reference evidence="2 3" key="1">
    <citation type="submission" date="2020-08" db="EMBL/GenBank/DDBJ databases">
        <title>Genomic Encyclopedia of Type Strains, Phase IV (KMG-V): Genome sequencing to study the core and pangenomes of soil and plant-associated prokaryotes.</title>
        <authorList>
            <person name="Whitman W."/>
        </authorList>
    </citation>
    <scope>NUCLEOTIDE SEQUENCE [LARGE SCALE GENOMIC DNA]</scope>
    <source>
        <strain evidence="2 3">JPY162</strain>
    </source>
</reference>
<dbReference type="PROSITE" id="PS51725">
    <property type="entry name" value="ABM"/>
    <property type="match status" value="1"/>
</dbReference>
<dbReference type="InterPro" id="IPR011008">
    <property type="entry name" value="Dimeric_a/b-barrel"/>
</dbReference>
<comment type="caution">
    <text evidence="2">The sequence shown here is derived from an EMBL/GenBank/DDBJ whole genome shotgun (WGS) entry which is preliminary data.</text>
</comment>
<organism evidence="2 3">
    <name type="scientific">Paraburkholderia youngii</name>
    <dbReference type="NCBI Taxonomy" id="2782701"/>
    <lineage>
        <taxon>Bacteria</taxon>
        <taxon>Pseudomonadati</taxon>
        <taxon>Pseudomonadota</taxon>
        <taxon>Betaproteobacteria</taxon>
        <taxon>Burkholderiales</taxon>
        <taxon>Burkholderiaceae</taxon>
        <taxon>Paraburkholderia</taxon>
    </lineage>
</organism>
<dbReference type="GO" id="GO:0004497">
    <property type="term" value="F:monooxygenase activity"/>
    <property type="evidence" value="ECO:0007669"/>
    <property type="project" value="UniProtKB-KW"/>
</dbReference>
<sequence length="96" mass="10924">MSEVSVVAISIAKPGYEERLKAALEGLVNPVRNEAGALQYDLHQDRNDGRRFVVIERWANDTAFQAHVAAPHIEAYRKLASDWLEYAEFFALDHVR</sequence>
<proteinExistence type="predicted"/>
<feature type="domain" description="ABM" evidence="1">
    <location>
        <begin position="4"/>
        <end position="95"/>
    </location>
</feature>
<dbReference type="SUPFAM" id="SSF54909">
    <property type="entry name" value="Dimeric alpha+beta barrel"/>
    <property type="match status" value="1"/>
</dbReference>
<protein>
    <submittedName>
        <fullName evidence="2">Quinol monooxygenase YgiN</fullName>
    </submittedName>
</protein>
<dbReference type="EMBL" id="JACHDE010000002">
    <property type="protein sequence ID" value="MBB5399415.1"/>
    <property type="molecule type" value="Genomic_DNA"/>
</dbReference>
<dbReference type="InterPro" id="IPR050744">
    <property type="entry name" value="AI-2_Isomerase_LsrG"/>
</dbReference>